<proteinExistence type="predicted"/>
<protein>
    <submittedName>
        <fullName evidence="2">Related to esterase</fullName>
    </submittedName>
</protein>
<name>A0A127Z9Y3_9BASI</name>
<dbReference type="AlphaFoldDB" id="A0A127Z9Y3"/>
<organism evidence="2">
    <name type="scientific">Sporisorium scitamineum</name>
    <dbReference type="NCBI Taxonomy" id="49012"/>
    <lineage>
        <taxon>Eukaryota</taxon>
        <taxon>Fungi</taxon>
        <taxon>Dikarya</taxon>
        <taxon>Basidiomycota</taxon>
        <taxon>Ustilaginomycotina</taxon>
        <taxon>Ustilaginomycetes</taxon>
        <taxon>Ustilaginales</taxon>
        <taxon>Ustilaginaceae</taxon>
        <taxon>Sporisorium</taxon>
    </lineage>
</organism>
<sequence>MMRWFWVAAIFSVAFRFAVSAPADASNVADNHRLFSGKMPHPSVFGLTGYTPLSAAGQHVDPNIKTFPDQANAEGTGPFVDYTWKLHGIPSYLYTSLKLSKADLEHNNYRIVDSRGLKDDSDAVGDGPYKVVRTGAPVLEKRLVCRSADTPPAPRDAPAAACYTNHAATLEDCAPLYYYMIKDWYYCREYDQGGRTGAMYNSCGLVSQRGTLANRCISLANVAFDALLIIDQCWPRDGPASCTSWHSGVIEGNKDRHKTCACNNQSVGKC</sequence>
<reference evidence="2" key="1">
    <citation type="submission" date="2014-06" db="EMBL/GenBank/DDBJ databases">
        <authorList>
            <person name="Ju J."/>
            <person name="Zhang J."/>
        </authorList>
    </citation>
    <scope>NUCLEOTIDE SEQUENCE</scope>
    <source>
        <strain evidence="2">SscI8</strain>
    </source>
</reference>
<keyword evidence="1" id="KW-0732">Signal</keyword>
<accession>A0A127Z9Y3</accession>
<evidence type="ECO:0000313" key="2">
    <source>
        <dbReference type="EMBL" id="CDU22940.1"/>
    </source>
</evidence>
<gene>
    <name evidence="2" type="ORF">SPSC_01570</name>
</gene>
<dbReference type="OrthoDB" id="2553809at2759"/>
<evidence type="ECO:0000256" key="1">
    <source>
        <dbReference type="SAM" id="SignalP"/>
    </source>
</evidence>
<feature type="chain" id="PRO_5007281195" evidence="1">
    <location>
        <begin position="21"/>
        <end position="270"/>
    </location>
</feature>
<dbReference type="EMBL" id="LK056662">
    <property type="protein sequence ID" value="CDU22940.1"/>
    <property type="molecule type" value="Genomic_DNA"/>
</dbReference>
<feature type="signal peptide" evidence="1">
    <location>
        <begin position="1"/>
        <end position="20"/>
    </location>
</feature>